<dbReference type="Pfam" id="PF11638">
    <property type="entry name" value="DnaA_N"/>
    <property type="match status" value="1"/>
</dbReference>
<dbReference type="AlphaFoldDB" id="A0A2T4UJ51"/>
<dbReference type="Gene3D" id="1.10.1750.10">
    <property type="match status" value="1"/>
</dbReference>
<dbReference type="SUPFAM" id="SSF52540">
    <property type="entry name" value="P-loop containing nucleoside triphosphate hydrolases"/>
    <property type="match status" value="1"/>
</dbReference>
<dbReference type="InterPro" id="IPR010921">
    <property type="entry name" value="Trp_repressor/repl_initiator"/>
</dbReference>
<reference evidence="15 16" key="1">
    <citation type="submission" date="2018-03" db="EMBL/GenBank/DDBJ databases">
        <title>Aquarubrobacter algicola gen. nov., sp. nov., a novel actinobacterium isolated from shallow eutrophic lake during the end of cyanobacterial harmful algal blooms.</title>
        <authorList>
            <person name="Chun S.J."/>
        </authorList>
    </citation>
    <scope>NUCLEOTIDE SEQUENCE [LARGE SCALE GENOMIC DNA]</scope>
    <source>
        <strain evidence="15 16">Seoho-28</strain>
    </source>
</reference>
<accession>A0A2T4UJ51</accession>
<comment type="subcellular location">
    <subcellularLocation>
        <location evidence="8">Cytoplasm</location>
    </subcellularLocation>
</comment>
<dbReference type="InterPro" id="IPR013159">
    <property type="entry name" value="DnaA_C"/>
</dbReference>
<dbReference type="PANTHER" id="PTHR30050:SF2">
    <property type="entry name" value="CHROMOSOMAL REPLICATION INITIATOR PROTEIN DNAA"/>
    <property type="match status" value="1"/>
</dbReference>
<feature type="domain" description="AAA+ ATPase" evidence="13">
    <location>
        <begin position="164"/>
        <end position="292"/>
    </location>
</feature>
<dbReference type="CDD" id="cd06571">
    <property type="entry name" value="Bac_DnaA_C"/>
    <property type="match status" value="1"/>
</dbReference>
<evidence type="ECO:0000259" key="13">
    <source>
        <dbReference type="SMART" id="SM00382"/>
    </source>
</evidence>
<dbReference type="SMART" id="SM00382">
    <property type="entry name" value="AAA"/>
    <property type="match status" value="1"/>
</dbReference>
<comment type="subunit">
    <text evidence="8">Oligomerizes as a right-handed, spiral filament on DNA at oriC.</text>
</comment>
<dbReference type="Proteomes" id="UP000240739">
    <property type="component" value="Unassembled WGS sequence"/>
</dbReference>
<dbReference type="Gene3D" id="3.30.300.180">
    <property type="match status" value="1"/>
</dbReference>
<evidence type="ECO:0000256" key="6">
    <source>
        <dbReference type="ARBA" id="ARBA00023121"/>
    </source>
</evidence>
<dbReference type="InterPro" id="IPR027417">
    <property type="entry name" value="P-loop_NTPase"/>
</dbReference>
<dbReference type="Pfam" id="PF00308">
    <property type="entry name" value="Bac_DnaA"/>
    <property type="match status" value="1"/>
</dbReference>
<dbReference type="GO" id="GO:0006275">
    <property type="term" value="P:regulation of DNA replication"/>
    <property type="evidence" value="ECO:0007669"/>
    <property type="project" value="UniProtKB-UniRule"/>
</dbReference>
<evidence type="ECO:0000256" key="3">
    <source>
        <dbReference type="ARBA" id="ARBA00022705"/>
    </source>
</evidence>
<dbReference type="PANTHER" id="PTHR30050">
    <property type="entry name" value="CHROMOSOMAL REPLICATION INITIATOR PROTEIN DNAA"/>
    <property type="match status" value="1"/>
</dbReference>
<comment type="similarity">
    <text evidence="1 8 11">Belongs to the DnaA family.</text>
</comment>
<evidence type="ECO:0000313" key="16">
    <source>
        <dbReference type="Proteomes" id="UP000240739"/>
    </source>
</evidence>
<evidence type="ECO:0000256" key="4">
    <source>
        <dbReference type="ARBA" id="ARBA00022741"/>
    </source>
</evidence>
<evidence type="ECO:0000256" key="2">
    <source>
        <dbReference type="ARBA" id="ARBA00022490"/>
    </source>
</evidence>
<dbReference type="GO" id="GO:0003688">
    <property type="term" value="F:DNA replication origin binding"/>
    <property type="evidence" value="ECO:0007669"/>
    <property type="project" value="UniProtKB-UniRule"/>
</dbReference>
<evidence type="ECO:0000313" key="15">
    <source>
        <dbReference type="EMBL" id="PTL59227.1"/>
    </source>
</evidence>
<comment type="caution">
    <text evidence="8">Lacks conserved residue(s) required for the propagation of feature annotation.</text>
</comment>
<evidence type="ECO:0000256" key="10">
    <source>
        <dbReference type="RuleBase" id="RU000577"/>
    </source>
</evidence>
<dbReference type="InterPro" id="IPR024633">
    <property type="entry name" value="DnaA_N_dom"/>
</dbReference>
<name>A0A2T4UJ51_9ACTN</name>
<feature type="binding site" evidence="8">
    <location>
        <position position="179"/>
    </location>
    <ligand>
        <name>ATP</name>
        <dbReference type="ChEBI" id="CHEBI:30616"/>
    </ligand>
</feature>
<keyword evidence="2 8" id="KW-0963">Cytoplasm</keyword>
<feature type="domain" description="Chromosomal replication initiator DnaA C-terminal" evidence="14">
    <location>
        <begin position="378"/>
        <end position="447"/>
    </location>
</feature>
<dbReference type="Gene3D" id="1.10.8.60">
    <property type="match status" value="1"/>
</dbReference>
<evidence type="ECO:0000256" key="8">
    <source>
        <dbReference type="HAMAP-Rule" id="MF_00377"/>
    </source>
</evidence>
<protein>
    <recommendedName>
        <fullName evidence="8 9">Chromosomal replication initiator protein DnaA</fullName>
    </recommendedName>
</protein>
<sequence>MPPDPAVTHDLDDIWNRLQAALRQAVPDSTYEIWITPLQPVGFDGEVLALEAPAGIRSLVAQRFGRLLDTTAAALLGPEVTVEVQSSTPARGKQPAGRGRGTDAGADRDRRRAERTDGTRAVVPHQSQPDPLNPKLTFEQFVIGDANRFAHAAALSVAELPGQAYNPLFLYGPPGVGKTHLLHAIGNYVRRYGSGLTVRCTTVERFTNEFLGALHGGHIDRFKATYRRNDVLLIDDVQFLEQKAKTEEEFFHTFNALYDTGSQLVLTSDRLPRDLDALHDRLRERFEAGLVADITTPDPATRMGVLRKRAHHDGLTLPDEGALEVIAQRITTNVRALEGALIRVVAFASLEREPITADLATRVLDTLYPQARKTVRIDMEQIQDLVCDAFSITREELLGSDRSARVSWPRQLAMYLAREHTDATLPAIGRSFGGKNHTTVMYACRKTAERLATDPDALATVDDLTRRLRADRQD</sequence>
<keyword evidence="16" id="KW-1185">Reference proteome</keyword>
<dbReference type="InterPro" id="IPR003593">
    <property type="entry name" value="AAA+_ATPase"/>
</dbReference>
<dbReference type="EMBL" id="PYYB01000001">
    <property type="protein sequence ID" value="PTL59227.1"/>
    <property type="molecule type" value="Genomic_DNA"/>
</dbReference>
<evidence type="ECO:0000256" key="7">
    <source>
        <dbReference type="ARBA" id="ARBA00023125"/>
    </source>
</evidence>
<evidence type="ECO:0000259" key="14">
    <source>
        <dbReference type="SMART" id="SM00760"/>
    </source>
</evidence>
<dbReference type="CDD" id="cd00009">
    <property type="entry name" value="AAA"/>
    <property type="match status" value="1"/>
</dbReference>
<dbReference type="GO" id="GO:0005737">
    <property type="term" value="C:cytoplasm"/>
    <property type="evidence" value="ECO:0007669"/>
    <property type="project" value="UniProtKB-SubCell"/>
</dbReference>
<comment type="domain">
    <text evidence="8">Domain I is involved in oligomerization and binding regulators, domain II is flexibile and of varying length in different bacteria, domain III forms the AAA+ region, while domain IV binds dsDNA.</text>
</comment>
<keyword evidence="7 8" id="KW-0238">DNA-binding</keyword>
<dbReference type="NCBIfam" id="TIGR00362">
    <property type="entry name" value="DnaA"/>
    <property type="match status" value="1"/>
</dbReference>
<feature type="region of interest" description="Domain I, interacts with DnaA modulators" evidence="8">
    <location>
        <begin position="1"/>
        <end position="88"/>
    </location>
</feature>
<dbReference type="SMART" id="SM00760">
    <property type="entry name" value="Bac_DnaA_C"/>
    <property type="match status" value="1"/>
</dbReference>
<keyword evidence="4 8" id="KW-0547">Nucleotide-binding</keyword>
<proteinExistence type="inferred from homology"/>
<dbReference type="InterPro" id="IPR038454">
    <property type="entry name" value="DnaA_N_sf"/>
</dbReference>
<organism evidence="15 16">
    <name type="scientific">Paraconexibacter algicola</name>
    <dbReference type="NCBI Taxonomy" id="2133960"/>
    <lineage>
        <taxon>Bacteria</taxon>
        <taxon>Bacillati</taxon>
        <taxon>Actinomycetota</taxon>
        <taxon>Thermoleophilia</taxon>
        <taxon>Solirubrobacterales</taxon>
        <taxon>Paraconexibacteraceae</taxon>
        <taxon>Paraconexibacter</taxon>
    </lineage>
</organism>
<keyword evidence="5 8" id="KW-0067">ATP-binding</keyword>
<dbReference type="GO" id="GO:0005886">
    <property type="term" value="C:plasma membrane"/>
    <property type="evidence" value="ECO:0007669"/>
    <property type="project" value="TreeGrafter"/>
</dbReference>
<evidence type="ECO:0000256" key="1">
    <source>
        <dbReference type="ARBA" id="ARBA00006583"/>
    </source>
</evidence>
<feature type="region of interest" description="Disordered" evidence="12">
    <location>
        <begin position="82"/>
        <end position="131"/>
    </location>
</feature>
<keyword evidence="3 8" id="KW-0235">DNA replication</keyword>
<dbReference type="SUPFAM" id="SSF48295">
    <property type="entry name" value="TrpR-like"/>
    <property type="match status" value="1"/>
</dbReference>
<gene>
    <name evidence="8" type="primary">dnaA</name>
    <name evidence="15" type="ORF">C7Y72_05960</name>
</gene>
<feature type="region of interest" description="Domain IV, binds dsDNA" evidence="8">
    <location>
        <begin position="349"/>
        <end position="474"/>
    </location>
</feature>
<feature type="binding site" evidence="8">
    <location>
        <position position="177"/>
    </location>
    <ligand>
        <name>ATP</name>
        <dbReference type="ChEBI" id="CHEBI:30616"/>
    </ligand>
</feature>
<dbReference type="GO" id="GO:0008289">
    <property type="term" value="F:lipid binding"/>
    <property type="evidence" value="ECO:0007669"/>
    <property type="project" value="UniProtKB-KW"/>
</dbReference>
<keyword evidence="6 8" id="KW-0446">Lipid-binding</keyword>
<dbReference type="Gene3D" id="3.40.50.300">
    <property type="entry name" value="P-loop containing nucleotide triphosphate hydrolases"/>
    <property type="match status" value="1"/>
</dbReference>
<dbReference type="InterPro" id="IPR020591">
    <property type="entry name" value="Chromosome_initiator_DnaA-like"/>
</dbReference>
<dbReference type="FunFam" id="3.40.50.300:FF:000668">
    <property type="entry name" value="Chromosomal replication initiator protein DnaA"/>
    <property type="match status" value="1"/>
</dbReference>
<dbReference type="InterPro" id="IPR013317">
    <property type="entry name" value="DnaA_dom"/>
</dbReference>
<dbReference type="Pfam" id="PF08299">
    <property type="entry name" value="Bac_DnaA_C"/>
    <property type="match status" value="1"/>
</dbReference>
<feature type="compositionally biased region" description="Basic and acidic residues" evidence="12">
    <location>
        <begin position="105"/>
        <end position="118"/>
    </location>
</feature>
<evidence type="ECO:0000256" key="12">
    <source>
        <dbReference type="SAM" id="MobiDB-lite"/>
    </source>
</evidence>
<dbReference type="GO" id="GO:0005524">
    <property type="term" value="F:ATP binding"/>
    <property type="evidence" value="ECO:0007669"/>
    <property type="project" value="UniProtKB-UniRule"/>
</dbReference>
<dbReference type="InterPro" id="IPR001957">
    <property type="entry name" value="Chromosome_initiator_DnaA"/>
</dbReference>
<evidence type="ECO:0000256" key="11">
    <source>
        <dbReference type="RuleBase" id="RU004227"/>
    </source>
</evidence>
<dbReference type="PRINTS" id="PR00051">
    <property type="entry name" value="DNAA"/>
</dbReference>
<evidence type="ECO:0000256" key="5">
    <source>
        <dbReference type="ARBA" id="ARBA00022840"/>
    </source>
</evidence>
<dbReference type="HAMAP" id="MF_00377">
    <property type="entry name" value="DnaA_bact"/>
    <property type="match status" value="1"/>
</dbReference>
<comment type="caution">
    <text evidence="15">The sequence shown here is derived from an EMBL/GenBank/DDBJ whole genome shotgun (WGS) entry which is preliminary data.</text>
</comment>
<feature type="binding site" evidence="8">
    <location>
        <position position="175"/>
    </location>
    <ligand>
        <name>ATP</name>
        <dbReference type="ChEBI" id="CHEBI:30616"/>
    </ligand>
</feature>
<feature type="binding site" evidence="8">
    <location>
        <position position="178"/>
    </location>
    <ligand>
        <name>ATP</name>
        <dbReference type="ChEBI" id="CHEBI:30616"/>
    </ligand>
</feature>
<dbReference type="GO" id="GO:0006270">
    <property type="term" value="P:DNA replication initiation"/>
    <property type="evidence" value="ECO:0007669"/>
    <property type="project" value="UniProtKB-UniRule"/>
</dbReference>
<comment type="function">
    <text evidence="8 10">Plays an essential role in the initiation and regulation of chromosomal replication. ATP-DnaA binds to the origin of replication (oriC) to initiate formation of the DNA replication initiation complex once per cell cycle. Binds the DnaA box (a 9 base pair repeat at the origin) and separates the double-stranded (ds)DNA. Forms a right-handed helical filament on oriC DNA; dsDNA binds to the exterior of the filament while single-stranded (ss)DNA is stabiized in the filament's interior. The ATP-DnaA-oriC complex binds and stabilizes one strand of the AT-rich DNA unwinding element (DUE), permitting loading of DNA polymerase. After initiation quickly degrades to an ADP-DnaA complex that is not apt for DNA replication. Binds acidic phospholipids.</text>
</comment>
<evidence type="ECO:0000256" key="9">
    <source>
        <dbReference type="NCBIfam" id="TIGR00362"/>
    </source>
</evidence>